<evidence type="ECO:0000313" key="3">
    <source>
        <dbReference type="Proteomes" id="UP000316770"/>
    </source>
</evidence>
<dbReference type="InterPro" id="IPR055259">
    <property type="entry name" value="YkvP/CgeB_Glyco_trans-like"/>
</dbReference>
<evidence type="ECO:0000313" key="2">
    <source>
        <dbReference type="EMBL" id="QDV59322.1"/>
    </source>
</evidence>
<dbReference type="RefSeq" id="WP_145290692.1">
    <property type="nucleotide sequence ID" value="NZ_CP036318.1"/>
</dbReference>
<feature type="domain" description="Spore protein YkvP/CgeB glycosyl transferase-like" evidence="1">
    <location>
        <begin position="198"/>
        <end position="339"/>
    </location>
</feature>
<sequence length="350" mass="40128">MKILVLNANFDEYALGWSYKRAFESLGHDVSMINPGERLAEFRLWNNRYSRRLLERPLLQAFNKRWLPELLDRPADVIWVGKGAWALPQFWRAFKEARPNTKLVCFNGDDPLTTFSRGGNRTWITESISCYDLFCTYKSSLVEPLLQAGAKQVECVPFGWDPSIHPMQPYGNFQYDLLFIGNGDEHRSKWLTEILSNPVARNWKTAIFGYWPKKLSKPFSKSVHNRQLVSQKMAQTVAASKVTLNILRIQNEGSHNMRTFETPGCGGLLATQFSEEQHFFLGGGHNEEQGAIFFDNANDAAVKLSHAIHEDDFRQTIINASRKKIQQHTYKQRAKQTLDAIWSASDHNGT</sequence>
<protein>
    <recommendedName>
        <fullName evidence="1">Spore protein YkvP/CgeB glycosyl transferase-like domain-containing protein</fullName>
    </recommendedName>
</protein>
<keyword evidence="3" id="KW-1185">Reference proteome</keyword>
<dbReference type="Pfam" id="PF13524">
    <property type="entry name" value="Glyco_trans_1_2"/>
    <property type="match status" value="1"/>
</dbReference>
<dbReference type="Proteomes" id="UP000316770">
    <property type="component" value="Chromosome"/>
</dbReference>
<organism evidence="2 3">
    <name type="scientific">Rosistilla oblonga</name>
    <dbReference type="NCBI Taxonomy" id="2527990"/>
    <lineage>
        <taxon>Bacteria</taxon>
        <taxon>Pseudomonadati</taxon>
        <taxon>Planctomycetota</taxon>
        <taxon>Planctomycetia</taxon>
        <taxon>Pirellulales</taxon>
        <taxon>Pirellulaceae</taxon>
        <taxon>Rosistilla</taxon>
    </lineage>
</organism>
<dbReference type="EMBL" id="CP036318">
    <property type="protein sequence ID" value="QDV59322.1"/>
    <property type="molecule type" value="Genomic_DNA"/>
</dbReference>
<name>A0A518J1V7_9BACT</name>
<evidence type="ECO:0000259" key="1">
    <source>
        <dbReference type="Pfam" id="PF13524"/>
    </source>
</evidence>
<reference evidence="2 3" key="1">
    <citation type="submission" date="2019-02" db="EMBL/GenBank/DDBJ databases">
        <title>Deep-cultivation of Planctomycetes and their phenomic and genomic characterization uncovers novel biology.</title>
        <authorList>
            <person name="Wiegand S."/>
            <person name="Jogler M."/>
            <person name="Boedeker C."/>
            <person name="Pinto D."/>
            <person name="Vollmers J."/>
            <person name="Rivas-Marin E."/>
            <person name="Kohn T."/>
            <person name="Peeters S.H."/>
            <person name="Heuer A."/>
            <person name="Rast P."/>
            <person name="Oberbeckmann S."/>
            <person name="Bunk B."/>
            <person name="Jeske O."/>
            <person name="Meyerdierks A."/>
            <person name="Storesund J.E."/>
            <person name="Kallscheuer N."/>
            <person name="Luecker S."/>
            <person name="Lage O.M."/>
            <person name="Pohl T."/>
            <person name="Merkel B.J."/>
            <person name="Hornburger P."/>
            <person name="Mueller R.-W."/>
            <person name="Bruemmer F."/>
            <person name="Labrenz M."/>
            <person name="Spormann A.M."/>
            <person name="Op den Camp H."/>
            <person name="Overmann J."/>
            <person name="Amann R."/>
            <person name="Jetten M.S.M."/>
            <person name="Mascher T."/>
            <person name="Medema M.H."/>
            <person name="Devos D.P."/>
            <person name="Kaster A.-K."/>
            <person name="Ovreas L."/>
            <person name="Rohde M."/>
            <person name="Galperin M.Y."/>
            <person name="Jogler C."/>
        </authorList>
    </citation>
    <scope>NUCLEOTIDE SEQUENCE [LARGE SCALE GENOMIC DNA]</scope>
    <source>
        <strain evidence="2 3">Mal33</strain>
    </source>
</reference>
<gene>
    <name evidence="2" type="ORF">Mal33_53500</name>
</gene>
<dbReference type="AlphaFoldDB" id="A0A518J1V7"/>
<proteinExistence type="predicted"/>
<accession>A0A518J1V7</accession>